<evidence type="ECO:0000256" key="1">
    <source>
        <dbReference type="SAM" id="Phobius"/>
    </source>
</evidence>
<sequence>MNIESSIDGVSITMAPTKVISVKLTKQEVEKERILSPACPNGENDVWLSVENAVLETKGVQKSSSADSAHSCKTKCNLITVSGVISFLIFWHSFFVSGPMK</sequence>
<gene>
    <name evidence="2" type="ORF">TCNE_LOCUS5183</name>
</gene>
<dbReference type="WBParaSite" id="TCNE_0000518301-mRNA-1">
    <property type="protein sequence ID" value="TCNE_0000518301-mRNA-1"/>
    <property type="gene ID" value="TCNE_0000518301"/>
</dbReference>
<keyword evidence="1" id="KW-0472">Membrane</keyword>
<accession>A0A183U9L3</accession>
<feature type="transmembrane region" description="Helical" evidence="1">
    <location>
        <begin position="78"/>
        <end position="96"/>
    </location>
</feature>
<evidence type="ECO:0000313" key="4">
    <source>
        <dbReference type="WBParaSite" id="TCNE_0000518301-mRNA-1"/>
    </source>
</evidence>
<keyword evidence="1" id="KW-1133">Transmembrane helix</keyword>
<dbReference type="EMBL" id="UYWY01011689">
    <property type="protein sequence ID" value="VDM34426.1"/>
    <property type="molecule type" value="Genomic_DNA"/>
</dbReference>
<dbReference type="AlphaFoldDB" id="A0A183U9L3"/>
<reference evidence="4" key="1">
    <citation type="submission" date="2016-06" db="UniProtKB">
        <authorList>
            <consortium name="WormBaseParasite"/>
        </authorList>
    </citation>
    <scope>IDENTIFICATION</scope>
</reference>
<organism evidence="3 4">
    <name type="scientific">Toxocara canis</name>
    <name type="common">Canine roundworm</name>
    <dbReference type="NCBI Taxonomy" id="6265"/>
    <lineage>
        <taxon>Eukaryota</taxon>
        <taxon>Metazoa</taxon>
        <taxon>Ecdysozoa</taxon>
        <taxon>Nematoda</taxon>
        <taxon>Chromadorea</taxon>
        <taxon>Rhabditida</taxon>
        <taxon>Spirurina</taxon>
        <taxon>Ascaridomorpha</taxon>
        <taxon>Ascaridoidea</taxon>
        <taxon>Toxocaridae</taxon>
        <taxon>Toxocara</taxon>
    </lineage>
</organism>
<proteinExistence type="predicted"/>
<reference evidence="2 3" key="2">
    <citation type="submission" date="2018-11" db="EMBL/GenBank/DDBJ databases">
        <authorList>
            <consortium name="Pathogen Informatics"/>
        </authorList>
    </citation>
    <scope>NUCLEOTIDE SEQUENCE [LARGE SCALE GENOMIC DNA]</scope>
</reference>
<keyword evidence="3" id="KW-1185">Reference proteome</keyword>
<dbReference type="Proteomes" id="UP000050794">
    <property type="component" value="Unassembled WGS sequence"/>
</dbReference>
<evidence type="ECO:0000313" key="3">
    <source>
        <dbReference type="Proteomes" id="UP000050794"/>
    </source>
</evidence>
<name>A0A183U9L3_TOXCA</name>
<evidence type="ECO:0000313" key="2">
    <source>
        <dbReference type="EMBL" id="VDM34426.1"/>
    </source>
</evidence>
<keyword evidence="1" id="KW-0812">Transmembrane</keyword>
<protein>
    <submittedName>
        <fullName evidence="2 4">Uncharacterized protein</fullName>
    </submittedName>
</protein>